<gene>
    <name evidence="2" type="ORF">DFP94_11537</name>
</gene>
<organism evidence="2 3">
    <name type="scientific">Fontibacillus phaseoli</name>
    <dbReference type="NCBI Taxonomy" id="1416533"/>
    <lineage>
        <taxon>Bacteria</taxon>
        <taxon>Bacillati</taxon>
        <taxon>Bacillota</taxon>
        <taxon>Bacilli</taxon>
        <taxon>Bacillales</taxon>
        <taxon>Paenibacillaceae</taxon>
        <taxon>Fontibacillus</taxon>
    </lineage>
</organism>
<evidence type="ECO:0000256" key="1">
    <source>
        <dbReference type="SAM" id="MobiDB-lite"/>
    </source>
</evidence>
<protein>
    <submittedName>
        <fullName evidence="2">Uncharacterized protein</fullName>
    </submittedName>
</protein>
<dbReference type="Proteomes" id="UP000253090">
    <property type="component" value="Unassembled WGS sequence"/>
</dbReference>
<dbReference type="EMBL" id="QPJW01000015">
    <property type="protein sequence ID" value="RCX15353.1"/>
    <property type="molecule type" value="Genomic_DNA"/>
</dbReference>
<feature type="compositionally biased region" description="Basic and acidic residues" evidence="1">
    <location>
        <begin position="1"/>
        <end position="10"/>
    </location>
</feature>
<dbReference type="AlphaFoldDB" id="A0A369B1P1"/>
<sequence>MPHNKAEKTQNRQNKSSILEETVSLKPKKQAEYPPSLNEIAKQES</sequence>
<dbReference type="RefSeq" id="WP_181873264.1">
    <property type="nucleotide sequence ID" value="NZ_QPJW01000015.1"/>
</dbReference>
<feature type="region of interest" description="Disordered" evidence="1">
    <location>
        <begin position="1"/>
        <end position="45"/>
    </location>
</feature>
<proteinExistence type="predicted"/>
<comment type="caution">
    <text evidence="2">The sequence shown here is derived from an EMBL/GenBank/DDBJ whole genome shotgun (WGS) entry which is preliminary data.</text>
</comment>
<name>A0A369B1P1_9BACL</name>
<reference evidence="2 3" key="1">
    <citation type="submission" date="2018-07" db="EMBL/GenBank/DDBJ databases">
        <title>Genomic Encyclopedia of Type Strains, Phase III (KMG-III): the genomes of soil and plant-associated and newly described type strains.</title>
        <authorList>
            <person name="Whitman W."/>
        </authorList>
    </citation>
    <scope>NUCLEOTIDE SEQUENCE [LARGE SCALE GENOMIC DNA]</scope>
    <source>
        <strain evidence="2 3">CECT 8333</strain>
    </source>
</reference>
<evidence type="ECO:0000313" key="3">
    <source>
        <dbReference type="Proteomes" id="UP000253090"/>
    </source>
</evidence>
<evidence type="ECO:0000313" key="2">
    <source>
        <dbReference type="EMBL" id="RCX15353.1"/>
    </source>
</evidence>
<accession>A0A369B1P1</accession>
<keyword evidence="3" id="KW-1185">Reference proteome</keyword>